<evidence type="ECO:0000313" key="3">
    <source>
        <dbReference type="Proteomes" id="UP000276991"/>
    </source>
</evidence>
<protein>
    <submittedName>
        <fullName evidence="2">Uncharacterized protein</fullName>
    </submittedName>
</protein>
<proteinExistence type="predicted"/>
<evidence type="ECO:0000313" key="2">
    <source>
        <dbReference type="EMBL" id="VBB34555.1"/>
    </source>
</evidence>
<keyword evidence="3" id="KW-1185">Reference proteome</keyword>
<dbReference type="EMBL" id="UPTC01003682">
    <property type="protein sequence ID" value="VBB34555.1"/>
    <property type="molecule type" value="Genomic_DNA"/>
</dbReference>
<dbReference type="AlphaFoldDB" id="A0A498SWM8"/>
<feature type="non-terminal residue" evidence="2">
    <location>
        <position position="1"/>
    </location>
</feature>
<gene>
    <name evidence="2" type="ORF">NAV_LOCUS9346</name>
</gene>
<accession>A0A498SWM8</accession>
<reference evidence="2 3" key="1">
    <citation type="submission" date="2018-08" db="EMBL/GenBank/DDBJ databases">
        <authorList>
            <person name="Laetsch R D."/>
            <person name="Stevens L."/>
            <person name="Kumar S."/>
            <person name="Blaxter L. M."/>
        </authorList>
    </citation>
    <scope>NUCLEOTIDE SEQUENCE [LARGE SCALE GENOMIC DNA]</scope>
</reference>
<sequence>LPHGIAIANDNDNDKQYDKPQKEGDRSMETVGSSHETTINCINNNQLNNKCYSGIRNYDVPKDTINSNILESRSQRVQPLKQPLLYGHHRKHSESQKASTRPPPPTIVLRYLLLNSNYYCYSHASQ</sequence>
<name>A0A498SWM8_ACAVI</name>
<evidence type="ECO:0000256" key="1">
    <source>
        <dbReference type="SAM" id="MobiDB-lite"/>
    </source>
</evidence>
<feature type="region of interest" description="Disordered" evidence="1">
    <location>
        <begin position="1"/>
        <end position="32"/>
    </location>
</feature>
<dbReference type="OrthoDB" id="5824039at2759"/>
<dbReference type="Proteomes" id="UP000276991">
    <property type="component" value="Unassembled WGS sequence"/>
</dbReference>
<feature type="compositionally biased region" description="Basic and acidic residues" evidence="1">
    <location>
        <begin position="12"/>
        <end position="28"/>
    </location>
</feature>
<organism evidence="2 3">
    <name type="scientific">Acanthocheilonema viteae</name>
    <name type="common">Filarial nematode worm</name>
    <name type="synonym">Dipetalonema viteae</name>
    <dbReference type="NCBI Taxonomy" id="6277"/>
    <lineage>
        <taxon>Eukaryota</taxon>
        <taxon>Metazoa</taxon>
        <taxon>Ecdysozoa</taxon>
        <taxon>Nematoda</taxon>
        <taxon>Chromadorea</taxon>
        <taxon>Rhabditida</taxon>
        <taxon>Spirurina</taxon>
        <taxon>Spiruromorpha</taxon>
        <taxon>Filarioidea</taxon>
        <taxon>Onchocercidae</taxon>
        <taxon>Acanthocheilonema</taxon>
    </lineage>
</organism>